<organism evidence="2 3">
    <name type="scientific">Methanofollis formosanus</name>
    <dbReference type="NCBI Taxonomy" id="299308"/>
    <lineage>
        <taxon>Archaea</taxon>
        <taxon>Methanobacteriati</taxon>
        <taxon>Methanobacteriota</taxon>
        <taxon>Stenosarchaea group</taxon>
        <taxon>Methanomicrobia</taxon>
        <taxon>Methanomicrobiales</taxon>
        <taxon>Methanomicrobiaceae</taxon>
        <taxon>Methanofollis</taxon>
    </lineage>
</organism>
<dbReference type="EMBL" id="CP037968">
    <property type="protein sequence ID" value="QYZ78965.1"/>
    <property type="molecule type" value="Genomic_DNA"/>
</dbReference>
<dbReference type="SUPFAM" id="SSF50346">
    <property type="entry name" value="PRC-barrel domain"/>
    <property type="match status" value="1"/>
</dbReference>
<reference evidence="2" key="1">
    <citation type="journal article" date="2005" name="Int. J. Syst. Evol. Microbiol.">
        <title>Methanofollis formosanus sp. nov., isolated from a fish pond.</title>
        <authorList>
            <person name="Wu S.Y."/>
            <person name="Chen S.C."/>
            <person name="Lai M.C."/>
        </authorList>
    </citation>
    <scope>NUCLEOTIDE SEQUENCE</scope>
    <source>
        <strain evidence="2">ML15</strain>
    </source>
</reference>
<evidence type="ECO:0000313" key="3">
    <source>
        <dbReference type="Proteomes" id="UP000826709"/>
    </source>
</evidence>
<evidence type="ECO:0000259" key="1">
    <source>
        <dbReference type="Pfam" id="PF05239"/>
    </source>
</evidence>
<name>A0A8G1A0U9_9EURY</name>
<dbReference type="Proteomes" id="UP000826709">
    <property type="component" value="Chromosome"/>
</dbReference>
<dbReference type="Pfam" id="PF05239">
    <property type="entry name" value="PRC"/>
    <property type="match status" value="1"/>
</dbReference>
<proteinExistence type="predicted"/>
<feature type="domain" description="PRC-barrel" evidence="1">
    <location>
        <begin position="5"/>
        <end position="75"/>
    </location>
</feature>
<gene>
    <name evidence="2" type="ORF">E2N92_05755</name>
</gene>
<protein>
    <submittedName>
        <fullName evidence="2">Photosystem reaction center subunit H</fullName>
    </submittedName>
</protein>
<dbReference type="InterPro" id="IPR027275">
    <property type="entry name" value="PRC-brl_dom"/>
</dbReference>
<keyword evidence="3" id="KW-1185">Reference proteome</keyword>
<dbReference type="RefSeq" id="WP_220682738.1">
    <property type="nucleotide sequence ID" value="NZ_CP037968.1"/>
</dbReference>
<dbReference type="PANTHER" id="PTHR38137">
    <property type="entry name" value="PRC-BARREL DOMAIN PROTEIN"/>
    <property type="match status" value="1"/>
</dbReference>
<accession>A0A8G1A0U9</accession>
<dbReference type="KEGG" id="mfk:E2N92_05755"/>
<sequence length="89" mass="9972">MKTQVTDLFGMNVYTEKAVYVGDVDDVLLDIDGKKIESIAVGNLNPEIADPKGHRGYLIPYRIIKVIGDIIIIRHISSTFRKTGTEPRK</sequence>
<dbReference type="PANTHER" id="PTHR38137:SF1">
    <property type="entry name" value="PRC-BARREL DOMAIN-CONTAINING PROTEIN"/>
    <property type="match status" value="1"/>
</dbReference>
<dbReference type="InterPro" id="IPR011033">
    <property type="entry name" value="PRC_barrel-like_sf"/>
</dbReference>
<dbReference type="AlphaFoldDB" id="A0A8G1A0U9"/>
<evidence type="ECO:0000313" key="2">
    <source>
        <dbReference type="EMBL" id="QYZ78965.1"/>
    </source>
</evidence>
<dbReference type="Gene3D" id="2.30.30.240">
    <property type="entry name" value="PRC-barrel domain"/>
    <property type="match status" value="1"/>
</dbReference>
<reference evidence="2" key="2">
    <citation type="submission" date="2019-03" db="EMBL/GenBank/DDBJ databases">
        <authorList>
            <person name="Chen S.-C."/>
            <person name="Wu S.-Y."/>
            <person name="Lai M.-C."/>
        </authorList>
    </citation>
    <scope>NUCLEOTIDE SEQUENCE</scope>
    <source>
        <strain evidence="2">ML15</strain>
    </source>
</reference>